<dbReference type="PANTHER" id="PTHR34835:SF62">
    <property type="entry name" value="AMINOTRANSFERASE-LIKE PLANT MOBILE DOMAIN-CONTAINING PROTEIN"/>
    <property type="match status" value="1"/>
</dbReference>
<accession>A0A8R7PCS2</accession>
<proteinExistence type="predicted"/>
<evidence type="ECO:0000313" key="2">
    <source>
        <dbReference type="Proteomes" id="UP000015106"/>
    </source>
</evidence>
<reference evidence="2" key="1">
    <citation type="journal article" date="2013" name="Nature">
        <title>Draft genome of the wheat A-genome progenitor Triticum urartu.</title>
        <authorList>
            <person name="Ling H.Q."/>
            <person name="Zhao S."/>
            <person name="Liu D."/>
            <person name="Wang J."/>
            <person name="Sun H."/>
            <person name="Zhang C."/>
            <person name="Fan H."/>
            <person name="Li D."/>
            <person name="Dong L."/>
            <person name="Tao Y."/>
            <person name="Gao C."/>
            <person name="Wu H."/>
            <person name="Li Y."/>
            <person name="Cui Y."/>
            <person name="Guo X."/>
            <person name="Zheng S."/>
            <person name="Wang B."/>
            <person name="Yu K."/>
            <person name="Liang Q."/>
            <person name="Yang W."/>
            <person name="Lou X."/>
            <person name="Chen J."/>
            <person name="Feng M."/>
            <person name="Jian J."/>
            <person name="Zhang X."/>
            <person name="Luo G."/>
            <person name="Jiang Y."/>
            <person name="Liu J."/>
            <person name="Wang Z."/>
            <person name="Sha Y."/>
            <person name="Zhang B."/>
            <person name="Wu H."/>
            <person name="Tang D."/>
            <person name="Shen Q."/>
            <person name="Xue P."/>
            <person name="Zou S."/>
            <person name="Wang X."/>
            <person name="Liu X."/>
            <person name="Wang F."/>
            <person name="Yang Y."/>
            <person name="An X."/>
            <person name="Dong Z."/>
            <person name="Zhang K."/>
            <person name="Zhang X."/>
            <person name="Luo M.C."/>
            <person name="Dvorak J."/>
            <person name="Tong Y."/>
            <person name="Wang J."/>
            <person name="Yang H."/>
            <person name="Li Z."/>
            <person name="Wang D."/>
            <person name="Zhang A."/>
            <person name="Wang J."/>
        </authorList>
    </citation>
    <scope>NUCLEOTIDE SEQUENCE</scope>
    <source>
        <strain evidence="2">cv. G1812</strain>
    </source>
</reference>
<evidence type="ECO:0000313" key="1">
    <source>
        <dbReference type="EnsemblPlants" id="TuG1812G0200002219.01.T01"/>
    </source>
</evidence>
<dbReference type="Proteomes" id="UP000015106">
    <property type="component" value="Chromosome 2"/>
</dbReference>
<dbReference type="AlphaFoldDB" id="A0A8R7PCS2"/>
<sequence length="155" mass="17777">MYLCPPQSMIMPPLISWELQPTLMINQFNWCEYVLECLLAGVRRLKNDILSNNPATNLFGCHLFLQIFLLDNLDLGMFNKPHTVLPRVSVFYQDSLCGMTNMATDVGKGGYFLCFRTVTPPVNCLLCPFQALCRLAVRVKKHRKITGLAITFMRW</sequence>
<dbReference type="PANTHER" id="PTHR34835">
    <property type="entry name" value="OS07G0283600 PROTEIN-RELATED"/>
    <property type="match status" value="1"/>
</dbReference>
<organism evidence="1 2">
    <name type="scientific">Triticum urartu</name>
    <name type="common">Red wild einkorn</name>
    <name type="synonym">Crithodium urartu</name>
    <dbReference type="NCBI Taxonomy" id="4572"/>
    <lineage>
        <taxon>Eukaryota</taxon>
        <taxon>Viridiplantae</taxon>
        <taxon>Streptophyta</taxon>
        <taxon>Embryophyta</taxon>
        <taxon>Tracheophyta</taxon>
        <taxon>Spermatophyta</taxon>
        <taxon>Magnoliopsida</taxon>
        <taxon>Liliopsida</taxon>
        <taxon>Poales</taxon>
        <taxon>Poaceae</taxon>
        <taxon>BOP clade</taxon>
        <taxon>Pooideae</taxon>
        <taxon>Triticodae</taxon>
        <taxon>Triticeae</taxon>
        <taxon>Triticinae</taxon>
        <taxon>Triticum</taxon>
    </lineage>
</organism>
<reference evidence="1" key="3">
    <citation type="submission" date="2022-06" db="UniProtKB">
        <authorList>
            <consortium name="EnsemblPlants"/>
        </authorList>
    </citation>
    <scope>IDENTIFICATION</scope>
</reference>
<dbReference type="EnsemblPlants" id="TuG1812G0200002219.01.T01">
    <property type="protein sequence ID" value="TuG1812G0200002219.01.T01"/>
    <property type="gene ID" value="TuG1812G0200002219.01"/>
</dbReference>
<dbReference type="Gramene" id="TuG1812G0200002219.01.T01">
    <property type="protein sequence ID" value="TuG1812G0200002219.01.T01"/>
    <property type="gene ID" value="TuG1812G0200002219.01"/>
</dbReference>
<protein>
    <submittedName>
        <fullName evidence="1">Uncharacterized protein</fullName>
    </submittedName>
</protein>
<name>A0A8R7PCS2_TRIUA</name>
<reference evidence="1" key="2">
    <citation type="submission" date="2018-03" db="EMBL/GenBank/DDBJ databases">
        <title>The Triticum urartu genome reveals the dynamic nature of wheat genome evolution.</title>
        <authorList>
            <person name="Ling H."/>
            <person name="Ma B."/>
            <person name="Shi X."/>
            <person name="Liu H."/>
            <person name="Dong L."/>
            <person name="Sun H."/>
            <person name="Cao Y."/>
            <person name="Gao Q."/>
            <person name="Zheng S."/>
            <person name="Li Y."/>
            <person name="Yu Y."/>
            <person name="Du H."/>
            <person name="Qi M."/>
            <person name="Li Y."/>
            <person name="Yu H."/>
            <person name="Cui Y."/>
            <person name="Wang N."/>
            <person name="Chen C."/>
            <person name="Wu H."/>
            <person name="Zhao Y."/>
            <person name="Zhang J."/>
            <person name="Li Y."/>
            <person name="Zhou W."/>
            <person name="Zhang B."/>
            <person name="Hu W."/>
            <person name="Eijk M."/>
            <person name="Tang J."/>
            <person name="Witsenboer H."/>
            <person name="Zhao S."/>
            <person name="Li Z."/>
            <person name="Zhang A."/>
            <person name="Wang D."/>
            <person name="Liang C."/>
        </authorList>
    </citation>
    <scope>NUCLEOTIDE SEQUENCE [LARGE SCALE GENOMIC DNA]</scope>
    <source>
        <strain evidence="1">cv. G1812</strain>
    </source>
</reference>
<keyword evidence="2" id="KW-1185">Reference proteome</keyword>